<reference evidence="2" key="1">
    <citation type="submission" date="2021-04" db="EMBL/GenBank/DDBJ databases">
        <title>Biosynthetic gene clusters of Dactylosporangioum roseum.</title>
        <authorList>
            <person name="Hartkoorn R.C."/>
            <person name="Beaudoing E."/>
            <person name="Hot D."/>
            <person name="Moureu S."/>
        </authorList>
    </citation>
    <scope>NUCLEOTIDE SEQUENCE</scope>
    <source>
        <strain evidence="2">NRRL B-16295</strain>
    </source>
</reference>
<keyword evidence="3" id="KW-1185">Reference proteome</keyword>
<dbReference type="Proteomes" id="UP001058271">
    <property type="component" value="Chromosome"/>
</dbReference>
<feature type="compositionally biased region" description="Low complexity" evidence="1">
    <location>
        <begin position="12"/>
        <end position="27"/>
    </location>
</feature>
<proteinExistence type="predicted"/>
<feature type="region of interest" description="Disordered" evidence="1">
    <location>
        <begin position="1"/>
        <end position="29"/>
    </location>
</feature>
<protein>
    <submittedName>
        <fullName evidence="2">Uncharacterized protein</fullName>
    </submittedName>
</protein>
<dbReference type="RefSeq" id="WP_260725538.1">
    <property type="nucleotide sequence ID" value="NZ_BAAABS010000059.1"/>
</dbReference>
<accession>A0ABY5Z3K4</accession>
<gene>
    <name evidence="2" type="ORF">Drose_35030</name>
</gene>
<dbReference type="EMBL" id="CP073721">
    <property type="protein sequence ID" value="UWZ36214.1"/>
    <property type="molecule type" value="Genomic_DNA"/>
</dbReference>
<name>A0ABY5Z3K4_9ACTN</name>
<sequence>MPVSRKRKKKAQSGSRSSRQPVVSPRGGSAGAGVFGELFEHRHKLAEHRTALAGDAAGALIDALIASAPGRSDDDLEDDLCIRYGAAMASFEGGSVEGIVNPEDFVGALLSALDERFHKPAEAGADIAVLQRLLAVVAGVLPFPLSESASDLISAHLDAPTAKRVARGHAVTGSVLWARDVYGTRWAVVAPFTSVAGPDRWYLWDVDTCGYEVLTVHSGFHASAESAVAAWRESVGQVAAGGAVLTAVEDSETLDALLRGEVEGIRIGGEGEEQYAEFLRSRRLGGTARKAVRRMRGRAFVRLTATDAKAQFAKRLRQLDYHGGIIGEGDDAGPVGPDELAEELAESWSPRDHPTLYPFCSPHKVAVAVLHLRDFYQEDFAAELVALLPEWIRFLAEHTAMSAELTERCLAYASGELPFPGILDDRGRSNPMARVAE</sequence>
<evidence type="ECO:0000313" key="2">
    <source>
        <dbReference type="EMBL" id="UWZ36214.1"/>
    </source>
</evidence>
<evidence type="ECO:0000256" key="1">
    <source>
        <dbReference type="SAM" id="MobiDB-lite"/>
    </source>
</evidence>
<feature type="compositionally biased region" description="Basic residues" evidence="1">
    <location>
        <begin position="1"/>
        <end position="11"/>
    </location>
</feature>
<evidence type="ECO:0000313" key="3">
    <source>
        <dbReference type="Proteomes" id="UP001058271"/>
    </source>
</evidence>
<organism evidence="2 3">
    <name type="scientific">Dactylosporangium roseum</name>
    <dbReference type="NCBI Taxonomy" id="47989"/>
    <lineage>
        <taxon>Bacteria</taxon>
        <taxon>Bacillati</taxon>
        <taxon>Actinomycetota</taxon>
        <taxon>Actinomycetes</taxon>
        <taxon>Micromonosporales</taxon>
        <taxon>Micromonosporaceae</taxon>
        <taxon>Dactylosporangium</taxon>
    </lineage>
</organism>